<gene>
    <name evidence="1" type="ORF">MITSMUL_03873</name>
</gene>
<comment type="caution">
    <text evidence="1">The sequence shown here is derived from an EMBL/GenBank/DDBJ whole genome shotgun (WGS) entry which is preliminary data.</text>
</comment>
<dbReference type="EMBL" id="ABWK02000009">
    <property type="protein sequence ID" value="EEX69820.1"/>
    <property type="molecule type" value="Genomic_DNA"/>
</dbReference>
<name>C9KL21_9FIRM</name>
<sequence>MCLTASSLCIVTAPIFQPFFNNFRQSDGIRCPCLLNLYYSRLISIGLIPISLYIT</sequence>
<accession>C9KL21</accession>
<dbReference type="Proteomes" id="UP000003671">
    <property type="component" value="Unassembled WGS sequence"/>
</dbReference>
<organism evidence="1 2">
    <name type="scientific">Mitsuokella multacida DSM 20544</name>
    <dbReference type="NCBI Taxonomy" id="500635"/>
    <lineage>
        <taxon>Bacteria</taxon>
        <taxon>Bacillati</taxon>
        <taxon>Bacillota</taxon>
        <taxon>Negativicutes</taxon>
        <taxon>Selenomonadales</taxon>
        <taxon>Selenomonadaceae</taxon>
        <taxon>Mitsuokella</taxon>
    </lineage>
</organism>
<dbReference type="STRING" id="500635.MITSMUL_03873"/>
<proteinExistence type="predicted"/>
<protein>
    <submittedName>
        <fullName evidence="1">Uncharacterized protein</fullName>
    </submittedName>
</protein>
<reference evidence="1" key="1">
    <citation type="submission" date="2009-09" db="EMBL/GenBank/DDBJ databases">
        <authorList>
            <person name="Weinstock G."/>
            <person name="Sodergren E."/>
            <person name="Clifton S."/>
            <person name="Fulton L."/>
            <person name="Fulton B."/>
            <person name="Courtney L."/>
            <person name="Fronick C."/>
            <person name="Harrison M."/>
            <person name="Strong C."/>
            <person name="Farmer C."/>
            <person name="Delahaunty K."/>
            <person name="Markovic C."/>
            <person name="Hall O."/>
            <person name="Minx P."/>
            <person name="Tomlinson C."/>
            <person name="Mitreva M."/>
            <person name="Nelson J."/>
            <person name="Hou S."/>
            <person name="Wollam A."/>
            <person name="Pepin K.H."/>
            <person name="Johnson M."/>
            <person name="Bhonagiri V."/>
            <person name="Nash W.E."/>
            <person name="Warren W."/>
            <person name="Chinwalla A."/>
            <person name="Mardis E.R."/>
            <person name="Wilson R.K."/>
        </authorList>
    </citation>
    <scope>NUCLEOTIDE SEQUENCE [LARGE SCALE GENOMIC DNA]</scope>
    <source>
        <strain evidence="1">DSM 20544</strain>
    </source>
</reference>
<evidence type="ECO:0000313" key="2">
    <source>
        <dbReference type="Proteomes" id="UP000003671"/>
    </source>
</evidence>
<keyword evidence="2" id="KW-1185">Reference proteome</keyword>
<dbReference type="AlphaFoldDB" id="C9KL21"/>
<evidence type="ECO:0000313" key="1">
    <source>
        <dbReference type="EMBL" id="EEX69820.1"/>
    </source>
</evidence>
<dbReference type="HOGENOM" id="CLU_3027301_0_0_9"/>